<evidence type="ECO:0000313" key="2">
    <source>
        <dbReference type="Proteomes" id="UP000317650"/>
    </source>
</evidence>
<name>A0A4V4H7T2_MUSBA</name>
<dbReference type="EMBL" id="PYDT01000003">
    <property type="protein sequence ID" value="THU65125.1"/>
    <property type="molecule type" value="Genomic_DNA"/>
</dbReference>
<sequence>MASHVPIDVVTKAFDGSGFMLMLRFIANRFGNATSYRRLTLLEKITRSFGPLMKQTEGELIKLLVVDELVAFLPFAMEFDSHSLLFRAPPSTSLPKQWSQLATKVKGHDPIGGSNELSSDEHDRHRGVAAEQLDQCLLHLSPSGVFVKLINSRIDSQLAEEPLDGVAHAA</sequence>
<accession>A0A4V4H7T2</accession>
<protein>
    <submittedName>
        <fullName evidence="1">Uncharacterized protein</fullName>
    </submittedName>
</protein>
<keyword evidence="2" id="KW-1185">Reference proteome</keyword>
<gene>
    <name evidence="1" type="ORF">C4D60_Mb05t00350</name>
</gene>
<evidence type="ECO:0000313" key="1">
    <source>
        <dbReference type="EMBL" id="THU65125.1"/>
    </source>
</evidence>
<organism evidence="1 2">
    <name type="scientific">Musa balbisiana</name>
    <name type="common">Banana</name>
    <dbReference type="NCBI Taxonomy" id="52838"/>
    <lineage>
        <taxon>Eukaryota</taxon>
        <taxon>Viridiplantae</taxon>
        <taxon>Streptophyta</taxon>
        <taxon>Embryophyta</taxon>
        <taxon>Tracheophyta</taxon>
        <taxon>Spermatophyta</taxon>
        <taxon>Magnoliopsida</taxon>
        <taxon>Liliopsida</taxon>
        <taxon>Zingiberales</taxon>
        <taxon>Musaceae</taxon>
        <taxon>Musa</taxon>
    </lineage>
</organism>
<dbReference type="Proteomes" id="UP000317650">
    <property type="component" value="Chromosome 5"/>
</dbReference>
<comment type="caution">
    <text evidence="1">The sequence shown here is derived from an EMBL/GenBank/DDBJ whole genome shotgun (WGS) entry which is preliminary data.</text>
</comment>
<dbReference type="AlphaFoldDB" id="A0A4V4H7T2"/>
<proteinExistence type="predicted"/>
<reference evidence="1 2" key="1">
    <citation type="journal article" date="2019" name="Nat. Plants">
        <title>Genome sequencing of Musa balbisiana reveals subgenome evolution and function divergence in polyploid bananas.</title>
        <authorList>
            <person name="Yao X."/>
        </authorList>
    </citation>
    <scope>NUCLEOTIDE SEQUENCE [LARGE SCALE GENOMIC DNA]</scope>
    <source>
        <strain evidence="2">cv. DH-PKW</strain>
        <tissue evidence="1">Leaves</tissue>
    </source>
</reference>